<evidence type="ECO:0000313" key="3">
    <source>
        <dbReference type="EMBL" id="AAK57087.1"/>
    </source>
</evidence>
<dbReference type="EMBL" id="AF281817">
    <property type="protein sequence ID" value="AAK57087.1"/>
    <property type="molecule type" value="Genomic_DNA"/>
</dbReference>
<feature type="transmembrane region" description="Helical" evidence="2">
    <location>
        <begin position="194"/>
        <end position="216"/>
    </location>
</feature>
<feature type="region of interest" description="Disordered" evidence="1">
    <location>
        <begin position="123"/>
        <end position="181"/>
    </location>
</feature>
<keyword evidence="2" id="KW-0472">Membrane</keyword>
<evidence type="ECO:0000256" key="2">
    <source>
        <dbReference type="SAM" id="Phobius"/>
    </source>
</evidence>
<evidence type="ECO:0000256" key="1">
    <source>
        <dbReference type="SAM" id="MobiDB-lite"/>
    </source>
</evidence>
<dbReference type="KEGG" id="vg:921137"/>
<keyword evidence="2" id="KW-1133">Transmembrane helix</keyword>
<keyword evidence="4" id="KW-1185">Reference proteome</keyword>
<feature type="compositionally biased region" description="Low complexity" evidence="1">
    <location>
        <begin position="49"/>
        <end position="59"/>
    </location>
</feature>
<proteinExistence type="predicted"/>
<feature type="region of interest" description="Disordered" evidence="1">
    <location>
        <begin position="22"/>
        <end position="61"/>
    </location>
</feature>
<protein>
    <submittedName>
        <fullName evidence="3">T43</fullName>
    </submittedName>
</protein>
<name>Q91TQ0_TUHV1</name>
<reference evidence="3 4" key="1">
    <citation type="journal article" date="2001" name="J. Virol.">
        <title>Analysis and characterization of the complete genome of tupaia (tree shrew) herpesvirus.</title>
        <authorList>
            <person name="Bahr U."/>
            <person name="Darai G."/>
        </authorList>
    </citation>
    <scope>NUCLEOTIDE SEQUENCE [LARGE SCALE GENOMIC DNA]</scope>
    <source>
        <strain evidence="3">2</strain>
    </source>
</reference>
<dbReference type="RefSeq" id="NP_116392.1">
    <property type="nucleotide sequence ID" value="NC_002794.1"/>
</dbReference>
<keyword evidence="2" id="KW-0812">Transmembrane</keyword>
<dbReference type="Proteomes" id="UP000137095">
    <property type="component" value="Segment"/>
</dbReference>
<evidence type="ECO:0000313" key="4">
    <source>
        <dbReference type="Proteomes" id="UP000137095"/>
    </source>
</evidence>
<organismHost>
    <name type="scientific">Tupaia belangeri</name>
    <name type="common">Common tree shrew</name>
    <name type="synonym">Tupaia glis belangeri</name>
    <dbReference type="NCBI Taxonomy" id="37347"/>
</organismHost>
<sequence length="243" mass="26677">MWTWTWLRATLVVWWCLGGRPSSAAPSADTPRATDHRVAPTVRAEWPESATGSSTGGSADTLIVRGRSDATAARAADGSVTSSVATMGLDRSTRASAVTETVVWSRSGPSAEPTAVFDTETATVATEPARTRWTEQSTRTSERARTSRRSRMGEGTGETGMTGWPARTAPPEPRTTGHRVADRGPSLRRIETRFWLWTVGCAVLLVIALGVVYTFATLRRQERLNRLARYDSEEEVLWDRPRE</sequence>
<accession>Q91TQ0</accession>
<organism evidence="3 4">
    <name type="scientific">Tupaiid herpesvirus 1 (strain 1)</name>
    <name type="common">TuHV-1</name>
    <name type="synonym">Herpesvirus tupaia (strain 1)</name>
    <dbReference type="NCBI Taxonomy" id="10397"/>
    <lineage>
        <taxon>Viruses</taxon>
        <taxon>Duplodnaviria</taxon>
        <taxon>Heunggongvirae</taxon>
        <taxon>Peploviricota</taxon>
        <taxon>Herviviricetes</taxon>
        <taxon>Herpesvirales</taxon>
        <taxon>Orthoherpesviridae</taxon>
        <taxon>Betaherpesvirinae</taxon>
        <taxon>Quwivirus</taxon>
        <taxon>Quwivirus tupaiidbeta1</taxon>
    </lineage>
</organism>
<dbReference type="GeneID" id="921137"/>